<evidence type="ECO:0000256" key="6">
    <source>
        <dbReference type="ARBA" id="ARBA00023098"/>
    </source>
</evidence>
<sequence length="466" mass="51121">MKKAATKRLVYVVAGEASGDAIGGKLIRALNRRHADGPFQFRGVGGPQMMAAGGFSSLFPIQELSVMGLVEVLPKLFAIKRHHDHVVEDIRQSQPDAVVTIDSKGFCFRVLKSLQGITNRMDHRPPAIVHYVAPSIWAFKHKHRNAASTAQSLGLFIDHMLVLLPFEARLFNHHRTWTTFVGHPSVETFMDAHDLFRRHDLLSSVVPPSITTELESLSMTSEWLQPVAPALWPMQTAIVHARRHHPRQRRTDEFAIAALVGSREDEVKQTIGLVKRAVESFASQHNTRVRVVFPTIPSVAHVLRKHLDSWAIPHAIHVQANTAALLQASDVAVAVSGTVVIESLLAGTPTVVMYRANWLTEVIAAAVARVRFVSLPNILFDRELVPELVFSKCTSASLAHALSKAFNAPARSSSHADDDVLVSAALSQLAVWKSDETSTTPCRASDIAAEVVVREMDKITASASSI</sequence>
<dbReference type="STRING" id="112090.W4HCP6"/>
<dbReference type="PANTHER" id="PTHR30372">
    <property type="entry name" value="LIPID-A-DISACCHARIDE SYNTHASE"/>
    <property type="match status" value="1"/>
</dbReference>
<evidence type="ECO:0000256" key="1">
    <source>
        <dbReference type="ARBA" id="ARBA00012687"/>
    </source>
</evidence>
<dbReference type="Pfam" id="PF02684">
    <property type="entry name" value="LpxB"/>
    <property type="match status" value="2"/>
</dbReference>
<evidence type="ECO:0000256" key="2">
    <source>
        <dbReference type="ARBA" id="ARBA00022516"/>
    </source>
</evidence>
<accession>W4HCP6</accession>
<gene>
    <name evidence="8" type="ORF">H257_00875</name>
</gene>
<dbReference type="GO" id="GO:0005543">
    <property type="term" value="F:phospholipid binding"/>
    <property type="evidence" value="ECO:0007669"/>
    <property type="project" value="TreeGrafter"/>
</dbReference>
<reference evidence="8" key="1">
    <citation type="submission" date="2013-12" db="EMBL/GenBank/DDBJ databases">
        <title>The Genome Sequence of Aphanomyces astaci APO3.</title>
        <authorList>
            <consortium name="The Broad Institute Genomics Platform"/>
            <person name="Russ C."/>
            <person name="Tyler B."/>
            <person name="van West P."/>
            <person name="Dieguez-Uribeondo J."/>
            <person name="Young S.K."/>
            <person name="Zeng Q."/>
            <person name="Gargeya S."/>
            <person name="Fitzgerald M."/>
            <person name="Abouelleil A."/>
            <person name="Alvarado L."/>
            <person name="Chapman S.B."/>
            <person name="Gainer-Dewar J."/>
            <person name="Goldberg J."/>
            <person name="Griggs A."/>
            <person name="Gujja S."/>
            <person name="Hansen M."/>
            <person name="Howarth C."/>
            <person name="Imamovic A."/>
            <person name="Ireland A."/>
            <person name="Larimer J."/>
            <person name="McCowan C."/>
            <person name="Murphy C."/>
            <person name="Pearson M."/>
            <person name="Poon T.W."/>
            <person name="Priest M."/>
            <person name="Roberts A."/>
            <person name="Saif S."/>
            <person name="Shea T."/>
            <person name="Sykes S."/>
            <person name="Wortman J."/>
            <person name="Nusbaum C."/>
            <person name="Birren B."/>
        </authorList>
    </citation>
    <scope>NUCLEOTIDE SEQUENCE [LARGE SCALE GENOMIC DNA]</scope>
    <source>
        <strain evidence="8">APO3</strain>
    </source>
</reference>
<organism evidence="8">
    <name type="scientific">Aphanomyces astaci</name>
    <name type="common">Crayfish plague agent</name>
    <dbReference type="NCBI Taxonomy" id="112090"/>
    <lineage>
        <taxon>Eukaryota</taxon>
        <taxon>Sar</taxon>
        <taxon>Stramenopiles</taxon>
        <taxon>Oomycota</taxon>
        <taxon>Saprolegniomycetes</taxon>
        <taxon>Saprolegniales</taxon>
        <taxon>Verrucalvaceae</taxon>
        <taxon>Aphanomyces</taxon>
    </lineage>
</organism>
<dbReference type="VEuPathDB" id="FungiDB:H257_00875"/>
<protein>
    <recommendedName>
        <fullName evidence="1">lipid-A-disaccharide synthase</fullName>
        <ecNumber evidence="1">2.4.1.182</ecNumber>
    </recommendedName>
</protein>
<evidence type="ECO:0000256" key="5">
    <source>
        <dbReference type="ARBA" id="ARBA00022679"/>
    </source>
</evidence>
<evidence type="ECO:0000313" key="8">
    <source>
        <dbReference type="EMBL" id="ETV89687.1"/>
    </source>
</evidence>
<dbReference type="GO" id="GO:0016020">
    <property type="term" value="C:membrane"/>
    <property type="evidence" value="ECO:0007669"/>
    <property type="project" value="GOC"/>
</dbReference>
<name>W4HCP6_APHAT</name>
<proteinExistence type="predicted"/>
<keyword evidence="6" id="KW-0443">Lipid metabolism</keyword>
<dbReference type="OrthoDB" id="2419at2759"/>
<evidence type="ECO:0000256" key="3">
    <source>
        <dbReference type="ARBA" id="ARBA00022556"/>
    </source>
</evidence>
<dbReference type="EMBL" id="KI913114">
    <property type="protein sequence ID" value="ETV89687.1"/>
    <property type="molecule type" value="Genomic_DNA"/>
</dbReference>
<dbReference type="AlphaFoldDB" id="W4HCP6"/>
<dbReference type="GO" id="GO:0009245">
    <property type="term" value="P:lipid A biosynthetic process"/>
    <property type="evidence" value="ECO:0007669"/>
    <property type="project" value="UniProtKB-KW"/>
</dbReference>
<dbReference type="PANTHER" id="PTHR30372:SF4">
    <property type="entry name" value="LIPID-A-DISACCHARIDE SYNTHASE, MITOCHONDRIAL-RELATED"/>
    <property type="match status" value="1"/>
</dbReference>
<keyword evidence="4" id="KW-0328">Glycosyltransferase</keyword>
<dbReference type="InterPro" id="IPR003835">
    <property type="entry name" value="Glyco_trans_19"/>
</dbReference>
<dbReference type="RefSeq" id="XP_009822087.1">
    <property type="nucleotide sequence ID" value="XM_009823785.1"/>
</dbReference>
<dbReference type="SUPFAM" id="SSF53756">
    <property type="entry name" value="UDP-Glycosyltransferase/glycogen phosphorylase"/>
    <property type="match status" value="1"/>
</dbReference>
<evidence type="ECO:0000256" key="7">
    <source>
        <dbReference type="ARBA" id="ARBA00048975"/>
    </source>
</evidence>
<keyword evidence="2" id="KW-0444">Lipid biosynthesis</keyword>
<comment type="catalytic activity">
    <reaction evidence="7">
        <text>a lipid X + a UDP-2-N,3-O-bis[(3R)-3-hydroxyacyl]-alpha-D-glucosamine = a lipid A disaccharide + UDP + H(+)</text>
        <dbReference type="Rhea" id="RHEA:67828"/>
        <dbReference type="ChEBI" id="CHEBI:15378"/>
        <dbReference type="ChEBI" id="CHEBI:58223"/>
        <dbReference type="ChEBI" id="CHEBI:137748"/>
        <dbReference type="ChEBI" id="CHEBI:176338"/>
        <dbReference type="ChEBI" id="CHEBI:176343"/>
        <dbReference type="EC" id="2.4.1.182"/>
    </reaction>
</comment>
<keyword evidence="3" id="KW-0441">Lipid A biosynthesis</keyword>
<dbReference type="GeneID" id="20802871"/>
<dbReference type="GO" id="GO:0008915">
    <property type="term" value="F:lipid-A-disaccharide synthase activity"/>
    <property type="evidence" value="ECO:0007669"/>
    <property type="project" value="UniProtKB-EC"/>
</dbReference>
<evidence type="ECO:0000256" key="4">
    <source>
        <dbReference type="ARBA" id="ARBA00022676"/>
    </source>
</evidence>
<keyword evidence="5" id="KW-0808">Transferase</keyword>
<dbReference type="EC" id="2.4.1.182" evidence="1"/>